<comment type="caution">
    <text evidence="1">The sequence shown here is derived from an EMBL/GenBank/DDBJ whole genome shotgun (WGS) entry which is preliminary data.</text>
</comment>
<gene>
    <name evidence="1" type="ORF">ACFFTU_20800</name>
</gene>
<evidence type="ECO:0000313" key="1">
    <source>
        <dbReference type="EMBL" id="MFB9522390.1"/>
    </source>
</evidence>
<proteinExistence type="predicted"/>
<accession>A0ABV5PGP9</accession>
<evidence type="ECO:0000313" key="2">
    <source>
        <dbReference type="Proteomes" id="UP001589718"/>
    </source>
</evidence>
<dbReference type="EMBL" id="JBHMCR010000009">
    <property type="protein sequence ID" value="MFB9522390.1"/>
    <property type="molecule type" value="Genomic_DNA"/>
</dbReference>
<name>A0ABV5PGP9_STRCM</name>
<protein>
    <submittedName>
        <fullName evidence="1">Uncharacterized protein</fullName>
    </submittedName>
</protein>
<keyword evidence="2" id="KW-1185">Reference proteome</keyword>
<organism evidence="1 2">
    <name type="scientific">Streptomyces cremeus</name>
    <dbReference type="NCBI Taxonomy" id="66881"/>
    <lineage>
        <taxon>Bacteria</taxon>
        <taxon>Bacillati</taxon>
        <taxon>Actinomycetota</taxon>
        <taxon>Actinomycetes</taxon>
        <taxon>Kitasatosporales</taxon>
        <taxon>Streptomycetaceae</taxon>
        <taxon>Streptomyces</taxon>
    </lineage>
</organism>
<dbReference type="RefSeq" id="WP_345229098.1">
    <property type="nucleotide sequence ID" value="NZ_BAAAXE010000015.1"/>
</dbReference>
<dbReference type="Proteomes" id="UP001589718">
    <property type="component" value="Unassembled WGS sequence"/>
</dbReference>
<reference evidence="1 2" key="1">
    <citation type="submission" date="2024-09" db="EMBL/GenBank/DDBJ databases">
        <authorList>
            <person name="Sun Q."/>
            <person name="Mori K."/>
        </authorList>
    </citation>
    <scope>NUCLEOTIDE SEQUENCE [LARGE SCALE GENOMIC DNA]</scope>
    <source>
        <strain evidence="1 2">JCM 4362</strain>
    </source>
</reference>
<sequence length="99" mass="11035">MILVSAVWIFTPPPRPPAEDELRSLLLRQDQRCSGRLEHVRVHLARGSARAVLFLRAGDEASARSYAHTLWAGVQHCGHPMSAWNMADCSPLRLAPPRT</sequence>